<keyword evidence="2" id="KW-0677">Repeat</keyword>
<feature type="domain" description="C3H1-type" evidence="8">
    <location>
        <begin position="645"/>
        <end position="672"/>
    </location>
</feature>
<evidence type="ECO:0000313" key="10">
    <source>
        <dbReference type="Proteomes" id="UP000694397"/>
    </source>
</evidence>
<keyword evidence="3 6" id="KW-0863">Zinc-finger</keyword>
<keyword evidence="4 6" id="KW-0862">Zinc</keyword>
<proteinExistence type="predicted"/>
<protein>
    <recommendedName>
        <fullName evidence="5">Zinc finger CCCH domain-containing protein 3</fullName>
    </recommendedName>
</protein>
<feature type="zinc finger region" description="C3H1-type" evidence="6">
    <location>
        <begin position="555"/>
        <end position="583"/>
    </location>
</feature>
<feature type="region of interest" description="Disordered" evidence="7">
    <location>
        <begin position="693"/>
        <end position="742"/>
    </location>
</feature>
<evidence type="ECO:0000256" key="1">
    <source>
        <dbReference type="ARBA" id="ARBA00022723"/>
    </source>
</evidence>
<reference evidence="9" key="3">
    <citation type="submission" date="2025-09" db="UniProtKB">
        <authorList>
            <consortium name="Ensembl"/>
        </authorList>
    </citation>
    <scope>IDENTIFICATION</scope>
</reference>
<gene>
    <name evidence="9" type="primary">ZC3H3</name>
    <name evidence="9" type="synonym">zc3h3</name>
</gene>
<reference evidence="9 10" key="1">
    <citation type="submission" date="2019-04" db="EMBL/GenBank/DDBJ databases">
        <authorList>
            <consortium name="Wellcome Sanger Institute Data Sharing"/>
        </authorList>
    </citation>
    <scope>NUCLEOTIDE SEQUENCE [LARGE SCALE GENOMIC DNA]</scope>
</reference>
<feature type="region of interest" description="Disordered" evidence="7">
    <location>
        <begin position="220"/>
        <end position="242"/>
    </location>
</feature>
<organism evidence="9 10">
    <name type="scientific">Scleropages formosus</name>
    <name type="common">Asian bonytongue</name>
    <name type="synonym">Osteoglossum formosum</name>
    <dbReference type="NCBI Taxonomy" id="113540"/>
    <lineage>
        <taxon>Eukaryota</taxon>
        <taxon>Metazoa</taxon>
        <taxon>Chordata</taxon>
        <taxon>Craniata</taxon>
        <taxon>Vertebrata</taxon>
        <taxon>Euteleostomi</taxon>
        <taxon>Actinopterygii</taxon>
        <taxon>Neopterygii</taxon>
        <taxon>Teleostei</taxon>
        <taxon>Osteoglossocephala</taxon>
        <taxon>Osteoglossomorpha</taxon>
        <taxon>Osteoglossiformes</taxon>
        <taxon>Osteoglossidae</taxon>
        <taxon>Scleropages</taxon>
    </lineage>
</organism>
<dbReference type="PROSITE" id="PS50103">
    <property type="entry name" value="ZF_C3H1"/>
    <property type="match status" value="3"/>
</dbReference>
<dbReference type="Ensembl" id="ENSSFOT00015002766.2">
    <property type="protein sequence ID" value="ENSSFOP00015002721.2"/>
    <property type="gene ID" value="ENSSFOG00015001784.2"/>
</dbReference>
<feature type="region of interest" description="Disordered" evidence="7">
    <location>
        <begin position="325"/>
        <end position="368"/>
    </location>
</feature>
<evidence type="ECO:0000256" key="2">
    <source>
        <dbReference type="ARBA" id="ARBA00022737"/>
    </source>
</evidence>
<feature type="domain" description="C3H1-type" evidence="8">
    <location>
        <begin position="555"/>
        <end position="583"/>
    </location>
</feature>
<name>A0A8C9UY79_SCLFO</name>
<evidence type="ECO:0000256" key="5">
    <source>
        <dbReference type="ARBA" id="ARBA00071600"/>
    </source>
</evidence>
<evidence type="ECO:0000256" key="4">
    <source>
        <dbReference type="ARBA" id="ARBA00022833"/>
    </source>
</evidence>
<evidence type="ECO:0000256" key="3">
    <source>
        <dbReference type="ARBA" id="ARBA00022771"/>
    </source>
</evidence>
<evidence type="ECO:0000256" key="6">
    <source>
        <dbReference type="PROSITE-ProRule" id="PRU00723"/>
    </source>
</evidence>
<dbReference type="GO" id="GO:0008270">
    <property type="term" value="F:zinc ion binding"/>
    <property type="evidence" value="ECO:0007669"/>
    <property type="project" value="UniProtKB-KW"/>
</dbReference>
<dbReference type="PANTHER" id="PTHR46156:SF1">
    <property type="entry name" value="ZINC FINGER CCCH DOMAIN-CONTAINING PROTEIN 3"/>
    <property type="match status" value="1"/>
</dbReference>
<keyword evidence="1 6" id="KW-0479">Metal-binding</keyword>
<feature type="zinc finger region" description="C3H1-type" evidence="6">
    <location>
        <begin position="618"/>
        <end position="644"/>
    </location>
</feature>
<dbReference type="GO" id="GO:0005634">
    <property type="term" value="C:nucleus"/>
    <property type="evidence" value="ECO:0007669"/>
    <property type="project" value="TreeGrafter"/>
</dbReference>
<dbReference type="InterPro" id="IPR036855">
    <property type="entry name" value="Znf_CCCH_sf"/>
</dbReference>
<feature type="compositionally biased region" description="Low complexity" evidence="7">
    <location>
        <begin position="224"/>
        <end position="240"/>
    </location>
</feature>
<feature type="zinc finger region" description="C3H1-type" evidence="6">
    <location>
        <begin position="645"/>
        <end position="672"/>
    </location>
</feature>
<dbReference type="GeneTree" id="ENSGT00940000161068"/>
<dbReference type="SUPFAM" id="SSF90229">
    <property type="entry name" value="CCCH zinc finger"/>
    <property type="match status" value="1"/>
</dbReference>
<evidence type="ECO:0000259" key="8">
    <source>
        <dbReference type="PROSITE" id="PS50103"/>
    </source>
</evidence>
<feature type="domain" description="C3H1-type" evidence="8">
    <location>
        <begin position="618"/>
        <end position="644"/>
    </location>
</feature>
<keyword evidence="10" id="KW-1185">Reference proteome</keyword>
<dbReference type="Proteomes" id="UP000694397">
    <property type="component" value="Chromosome 9"/>
</dbReference>
<evidence type="ECO:0000313" key="9">
    <source>
        <dbReference type="Ensembl" id="ENSSFOP00015002721.2"/>
    </source>
</evidence>
<reference evidence="9" key="2">
    <citation type="submission" date="2025-08" db="UniProtKB">
        <authorList>
            <consortium name="Ensembl"/>
        </authorList>
    </citation>
    <scope>IDENTIFICATION</scope>
</reference>
<dbReference type="FunFam" id="4.10.1000.10:FF:000008">
    <property type="entry name" value="zinc finger CCCH domain-containing protein 3"/>
    <property type="match status" value="1"/>
</dbReference>
<dbReference type="AlphaFoldDB" id="A0A8C9UY79"/>
<evidence type="ECO:0000256" key="7">
    <source>
        <dbReference type="SAM" id="MobiDB-lite"/>
    </source>
</evidence>
<dbReference type="PANTHER" id="PTHR46156">
    <property type="entry name" value="CCCH ZINGC FINGER"/>
    <property type="match status" value="1"/>
</dbReference>
<dbReference type="Gene3D" id="4.10.1000.10">
    <property type="entry name" value="Zinc finger, CCCH-type"/>
    <property type="match status" value="2"/>
</dbReference>
<dbReference type="Pfam" id="PF00642">
    <property type="entry name" value="zf-CCCH"/>
    <property type="match status" value="1"/>
</dbReference>
<accession>A0A8C9UY79</accession>
<dbReference type="OrthoDB" id="3247158at2759"/>
<dbReference type="SMART" id="SM00356">
    <property type="entry name" value="ZnF_C3H1"/>
    <property type="match status" value="5"/>
</dbReference>
<dbReference type="InterPro" id="IPR000571">
    <property type="entry name" value="Znf_CCCH"/>
</dbReference>
<sequence>MSCVLHLDLINTHKSIHGDAPSGPGGWRAPTAAPVRGRGLPFSSTFPPCSGLHGPRPSAQWRKYYSLSNRSTVSSATPDLCRERPLQARPSLKQVSLPACRTDLPGNSSLLVPRNRGTISCLPKGESPGTAAASILGQTGSEVMGRVSRATASMRGAGVSTQGGARTAGDSTMVIQQLKMSTGSRANPASRKATAGAFPTIPLSCPPPQKPDSSVKLVEKGMHPSRTGSTPLPSLPPSLSAQTQDISIPEGAPRKNANASSRVCLLAAAQKRSQFTWVKSSAPQPVLSSPRDAGCGAVALERKVAHRPGLSLTTKYTWVSCAVSRHGRLSRRPSSPKVPDPSQKKTKPRRAVGASPSPQSSRYRWKASGVTAKGTALSGSVYRWTSEREKGPRGAVSPRLTPQATGFKLKSRMKIIRGRPSSRCGACPSSPVLRGSTAQRVIRTRYKIVTRRGFPGPSSASFSSPSLSWRARKVQCARNLLQSRLRSPPGAPPDEGVLAHPWRGRNVRWIGGALYRVSANKLYRTASPSASAAAAVRRAVQRSRSIIRHALQRRQQSKQYCMYYNRFGRCNRGQNCPYIHDPDKVAVCTRLLIGCHRFLRGTCKQTDGTCPFSHKVSKEKMPVCSYFLRGVCSNSSCPYSHVYVSRKAAICEDFVRGYCPQGEKCKKKHTLLCPDFSSAAGCPRGSRCHLQHRSRTKRVAPRHSSMPAKRARKHSSPDRQESVEGTAPQDRTPPGPSRLPSFISLCSSPEGTEALDTPPAGGPQVTGETQVFKEEEKAGIATIKRGGKVLSVATKAAVFPKSPSRHWV</sequence>